<accession>A0ABY7PV56</accession>
<evidence type="ECO:0000259" key="5">
    <source>
        <dbReference type="PROSITE" id="PS50853"/>
    </source>
</evidence>
<dbReference type="PANTHER" id="PTHR31778">
    <property type="entry name" value="BUD SITE SELECTION PROTEIN RAX2"/>
    <property type="match status" value="1"/>
</dbReference>
<geneLocation type="plasmid" evidence="6 7">
    <name>unnamed2</name>
</geneLocation>
<name>A0ABY7PV56_9BACT</name>
<dbReference type="InterPro" id="IPR036116">
    <property type="entry name" value="FN3_sf"/>
</dbReference>
<evidence type="ECO:0000256" key="3">
    <source>
        <dbReference type="SAM" id="MobiDB-lite"/>
    </source>
</evidence>
<feature type="signal peptide" evidence="4">
    <location>
        <begin position="1"/>
        <end position="37"/>
    </location>
</feature>
<proteinExistence type="predicted"/>
<keyword evidence="7" id="KW-1185">Reference proteome</keyword>
<dbReference type="EMBL" id="CP115397">
    <property type="protein sequence ID" value="WBO86744.1"/>
    <property type="molecule type" value="Genomic_DNA"/>
</dbReference>
<dbReference type="SUPFAM" id="SSF49265">
    <property type="entry name" value="Fibronectin type III"/>
    <property type="match status" value="1"/>
</dbReference>
<evidence type="ECO:0000313" key="7">
    <source>
        <dbReference type="Proteomes" id="UP001211872"/>
    </source>
</evidence>
<feature type="domain" description="Fibronectin type-III" evidence="5">
    <location>
        <begin position="1276"/>
        <end position="1372"/>
    </location>
</feature>
<dbReference type="RefSeq" id="WP_270129413.1">
    <property type="nucleotide sequence ID" value="NZ_CP115397.1"/>
</dbReference>
<dbReference type="PANTHER" id="PTHR31778:SF2">
    <property type="entry name" value="BUD SITE SELECTION PROTEIN RAX2"/>
    <property type="match status" value="1"/>
</dbReference>
<dbReference type="NCBIfam" id="TIGR02608">
    <property type="entry name" value="delta_60_rpt"/>
    <property type="match status" value="14"/>
</dbReference>
<reference evidence="6 7" key="1">
    <citation type="journal article" date="2011" name="Int. J. Syst. Evol. Microbiol.">
        <title>Hymenobacter yonginensis sp. nov., isolated from a mesotrophic artificial lake.</title>
        <authorList>
            <person name="Joung Y."/>
            <person name="Cho S.H."/>
            <person name="Kim H."/>
            <person name="Kim S.B."/>
            <person name="Joh K."/>
        </authorList>
    </citation>
    <scope>NUCLEOTIDE SEQUENCE [LARGE SCALE GENOMIC DNA]</scope>
    <source>
        <strain evidence="6 7">KCTC 22745</strain>
    </source>
</reference>
<evidence type="ECO:0000256" key="1">
    <source>
        <dbReference type="ARBA" id="ARBA00022729"/>
    </source>
</evidence>
<dbReference type="SUPFAM" id="SSF49899">
    <property type="entry name" value="Concanavalin A-like lectins/glucanases"/>
    <property type="match status" value="1"/>
</dbReference>
<dbReference type="SUPFAM" id="SSF50998">
    <property type="entry name" value="Quinoprotein alcohol dehydrogenase-like"/>
    <property type="match status" value="1"/>
</dbReference>
<evidence type="ECO:0000256" key="4">
    <source>
        <dbReference type="SAM" id="SignalP"/>
    </source>
</evidence>
<dbReference type="Gene3D" id="2.60.40.10">
    <property type="entry name" value="Immunoglobulins"/>
    <property type="match status" value="3"/>
</dbReference>
<keyword evidence="2" id="KW-1015">Disulfide bond</keyword>
<dbReference type="InterPro" id="IPR026444">
    <property type="entry name" value="Secre_tail"/>
</dbReference>
<organism evidence="6 7">
    <name type="scientific">Hymenobacter yonginensis</name>
    <dbReference type="NCBI Taxonomy" id="748197"/>
    <lineage>
        <taxon>Bacteria</taxon>
        <taxon>Pseudomonadati</taxon>
        <taxon>Bacteroidota</taxon>
        <taxon>Cytophagia</taxon>
        <taxon>Cytophagales</taxon>
        <taxon>Hymenobacteraceae</taxon>
        <taxon>Hymenobacter</taxon>
    </lineage>
</organism>
<dbReference type="PROSITE" id="PS50853">
    <property type="entry name" value="FN3"/>
    <property type="match status" value="1"/>
</dbReference>
<feature type="chain" id="PRO_5045779864" evidence="4">
    <location>
        <begin position="38"/>
        <end position="1549"/>
    </location>
</feature>
<dbReference type="InterPro" id="IPR013783">
    <property type="entry name" value="Ig-like_fold"/>
</dbReference>
<dbReference type="Gene3D" id="2.80.10.50">
    <property type="match status" value="6"/>
</dbReference>
<dbReference type="InterPro" id="IPR013431">
    <property type="entry name" value="Delta_60_rpt"/>
</dbReference>
<dbReference type="InterPro" id="IPR013320">
    <property type="entry name" value="ConA-like_dom_sf"/>
</dbReference>
<feature type="compositionally biased region" description="Polar residues" evidence="3">
    <location>
        <begin position="1424"/>
        <end position="1435"/>
    </location>
</feature>
<keyword evidence="1 4" id="KW-0732">Signal</keyword>
<dbReference type="CDD" id="cd00063">
    <property type="entry name" value="FN3"/>
    <property type="match status" value="1"/>
</dbReference>
<dbReference type="Proteomes" id="UP001211872">
    <property type="component" value="Plasmid unnamed2"/>
</dbReference>
<gene>
    <name evidence="6" type="ORF">O9Z63_20905</name>
</gene>
<dbReference type="Gene3D" id="2.60.120.200">
    <property type="match status" value="1"/>
</dbReference>
<protein>
    <submittedName>
        <fullName evidence="6">Fibronectin type III domain-containing protein</fullName>
    </submittedName>
</protein>
<dbReference type="SMART" id="SM00060">
    <property type="entry name" value="FN3"/>
    <property type="match status" value="1"/>
</dbReference>
<feature type="region of interest" description="Disordered" evidence="3">
    <location>
        <begin position="1416"/>
        <end position="1435"/>
    </location>
</feature>
<dbReference type="Pfam" id="PF17164">
    <property type="entry name" value="DUF5122"/>
    <property type="match status" value="14"/>
</dbReference>
<dbReference type="InterPro" id="IPR003961">
    <property type="entry name" value="FN3_dom"/>
</dbReference>
<dbReference type="NCBIfam" id="TIGR04183">
    <property type="entry name" value="Por_Secre_tail"/>
    <property type="match status" value="1"/>
</dbReference>
<evidence type="ECO:0000256" key="2">
    <source>
        <dbReference type="ARBA" id="ARBA00023157"/>
    </source>
</evidence>
<dbReference type="Pfam" id="PF00041">
    <property type="entry name" value="fn3"/>
    <property type="match status" value="1"/>
</dbReference>
<dbReference type="SUPFAM" id="SSF63829">
    <property type="entry name" value="Calcium-dependent phosphotriesterase"/>
    <property type="match status" value="1"/>
</dbReference>
<dbReference type="InterPro" id="IPR014756">
    <property type="entry name" value="Ig_E-set"/>
</dbReference>
<evidence type="ECO:0000313" key="6">
    <source>
        <dbReference type="EMBL" id="WBO86744.1"/>
    </source>
</evidence>
<sequence>MTHTYYPAARAARRCPGLRAHYLLLLLALLLPWAARAQAPSVTVSPAGPLTLCAGTSQTLTATATVPGFNVAGTGFSGGGVFTVAVQADGKLLVGGEFSAYNGNAAAPDHLLRLNADGSLDNSFNPSGNGFNTYVQAVAVQADGKVLVGGEFSAYNGNAAAPDHLLRLNPDGSLDSSFNPGGTGFGLNNSVYAVTVQADGKLLVGGGFTAYNGNAAASDQLLRLNPDGSLDSSFNPGGSGFDFDGVVSTVAVQADGKLLVGGYFFEYNGNAAAPDNLLRLNADGSLDSSFNPGGDGLTNEDVKALAVQADGKVVVGGFFSYYNNTDTPNHLLRLNPDGSLDAAFNPGGSGFDSRFSASVQTVAVQADGKMLVGGYFTAYNGNNAAPDWLLRLNANGSLDSSFNPGGRGLNNAVYAVAVQADGKLLVGGYFTAYNGNAAAPDGLLRLNADGSLNDAATAPAGLAYTWSNGATGASITVSQPGDYRAVATTTSNGTGYSNLVRVNAPPAVTVQVSPAGPLVLAGGSSATLTATATVPGFNVAGTGFNGPVYAVVQADGKLLVGGDFTAYNGNGAAPYCLLRLHADGSLDSSFNPGGRGFDGPVQTVSVQADGKLLVGGDFTAYNGNGAAPDNLLRLNANGSLDSSFNPGGRGFDSPVYAVSVQADGKLLVGGDFTAYNGNAAVPYGLLRLHADGSLDSSFNSGGRGFNSSVYALAVQADGKLLVGGDFTAYNGNRAAPDGLLRLHADGSLDSSFNPNGNGLNNTVSVVSVQADGKLLVGGAFTAYNGNAAAPDGLLRLHADGSLDSSFNPNGNGLNNTVSVVSVQADGKLLVGGLFTAYNGNAAAPDRLLRINPDGSLDSSFNFGGTGFGGGLGGGAVRTVAVQADGKLLVGGDFTAYNGNAAAPDRLLRLHADGSLNDAATALAGATFIFTPGNTAGATRTVSTAGTYAAIATDPATGCSYRSNEVVVTVEAPMLTAVAPAIGGLGQTITLTGTALESPTALTINGANALAGIVSNTGTRLVVRVPVTAAASGEVSITTDGGTATVPFRVMPAPGNALAFDGVDDYVSGTNAQLPQGNAPRTLEAWVKPANTYCGLFIYGTNATNQRAGLSLVDNRLYYAGFNNDLIGATVLETDRWCHVAATFDGTTLRLYVNGVLDATQTNTYTTTGTNWRMGSTNLVDSTPDNQFRGRLDEVRVWNVARSVADVQADMRAVPALPLPAGVVAYYNFDQGAPAGPNAGLTTIYDLVSARPATLTGFDLSSGNTTSNYVESYALVVPTATAATNRQPNSFTATWTAPAVGTVTSYVLDVATDAAFTAPVTGSPFTVAAPATSYTVTGVRNGGAYYYRVRALNAPLVDQGAFSNTALVATPLPVELTAFTATAGDPQTVRLAWATASERNSARFEVERSLDGRTFQPIGTVPAAGTSSSRRTYSLPDQQLPAGATPLYYRLRQVDLDGTFAYSSVQVVTRAGQSRPTLTLTLAPNPTQGSTTLHGAAASTPVQVYDAVGRLVLTARTAADGSARLVLPAGLPTGVYVVRCGAQAARLVLE</sequence>
<dbReference type="Pfam" id="PF13385">
    <property type="entry name" value="Laminin_G_3"/>
    <property type="match status" value="1"/>
</dbReference>
<dbReference type="SUPFAM" id="SSF81296">
    <property type="entry name" value="E set domains"/>
    <property type="match status" value="1"/>
</dbReference>
<dbReference type="InterPro" id="IPR011047">
    <property type="entry name" value="Quinoprotein_ADH-like_sf"/>
</dbReference>
<dbReference type="SMART" id="SM00560">
    <property type="entry name" value="LamGL"/>
    <property type="match status" value="1"/>
</dbReference>
<keyword evidence="6" id="KW-0614">Plasmid</keyword>
<dbReference type="InterPro" id="IPR006558">
    <property type="entry name" value="LamG-like"/>
</dbReference>